<evidence type="ECO:0000313" key="2">
    <source>
        <dbReference type="Proteomes" id="UP000276506"/>
    </source>
</evidence>
<protein>
    <submittedName>
        <fullName evidence="1">Uncharacterized protein</fullName>
    </submittedName>
</protein>
<evidence type="ECO:0000313" key="1">
    <source>
        <dbReference type="EMBL" id="RRV08816.1"/>
    </source>
</evidence>
<name>A0A3R8V118_9GAMM</name>
<dbReference type="AlphaFoldDB" id="A0A3R8V118"/>
<reference evidence="1 2" key="1">
    <citation type="submission" date="2018-10" db="EMBL/GenBank/DDBJ databases">
        <title>Transmission dynamics of multidrug resistant bacteria on intensive care unit surfaces.</title>
        <authorList>
            <person name="D'Souza A.W."/>
            <person name="Potter R.F."/>
            <person name="Wallace M."/>
            <person name="Shupe A."/>
            <person name="Patel S."/>
            <person name="Sun S."/>
            <person name="Gul D."/>
            <person name="Kwon J.H."/>
            <person name="Andleeb S."/>
            <person name="Burnham C.-A.D."/>
            <person name="Dantas G."/>
        </authorList>
    </citation>
    <scope>NUCLEOTIDE SEQUENCE [LARGE SCALE GENOMIC DNA]</scope>
    <source>
        <strain evidence="1 2">PX_177</strain>
    </source>
</reference>
<sequence length="245" mass="26291">MHGNPLLARIRTVDANHLKTCKEVNPMTQTTTPLKFTGFSTERCIRILRDGEAPALFPVDSRQVEAVLALAADADSLRRQHLYLIETETPDGETFVMVDHCDGEVYLQADAGIDMDCAISTGEFAGVCWRVLGFVEGSKDTSFELAVGSARSASEICEGLRMLLEPTRVAVAMHGGTVEATVANRPAEVILLEGAPDDVAAAKKDGLALVTDAQGGTIAAEYVVTRSRAVIDAHKTGLYWSQLAD</sequence>
<accession>A0A3R8V118</accession>
<proteinExistence type="predicted"/>
<dbReference type="EMBL" id="RHQL01000010">
    <property type="protein sequence ID" value="RRV08816.1"/>
    <property type="molecule type" value="Genomic_DNA"/>
</dbReference>
<gene>
    <name evidence="1" type="ORF">EGJ28_16240</name>
</gene>
<comment type="caution">
    <text evidence="1">The sequence shown here is derived from an EMBL/GenBank/DDBJ whole genome shotgun (WGS) entry which is preliminary data.</text>
</comment>
<dbReference type="Proteomes" id="UP000276506">
    <property type="component" value="Unassembled WGS sequence"/>
</dbReference>
<organism evidence="1 2">
    <name type="scientific">Stutzerimonas xanthomarina</name>
    <dbReference type="NCBI Taxonomy" id="271420"/>
    <lineage>
        <taxon>Bacteria</taxon>
        <taxon>Pseudomonadati</taxon>
        <taxon>Pseudomonadota</taxon>
        <taxon>Gammaproteobacteria</taxon>
        <taxon>Pseudomonadales</taxon>
        <taxon>Pseudomonadaceae</taxon>
        <taxon>Stutzerimonas</taxon>
    </lineage>
</organism>